<accession>A0A0F9ANG0</accession>
<sequence length="50" mass="5432">MRSSSENRCWALTALLCACAPMLAGCPVVAGDTPVREFKRVAEKGHATYY</sequence>
<feature type="non-terminal residue" evidence="1">
    <location>
        <position position="50"/>
    </location>
</feature>
<dbReference type="EMBL" id="LAZR01056641">
    <property type="protein sequence ID" value="KKK73756.1"/>
    <property type="molecule type" value="Genomic_DNA"/>
</dbReference>
<gene>
    <name evidence="1" type="ORF">LCGC14_2890640</name>
</gene>
<protein>
    <submittedName>
        <fullName evidence="1">Uncharacterized protein</fullName>
    </submittedName>
</protein>
<comment type="caution">
    <text evidence="1">The sequence shown here is derived from an EMBL/GenBank/DDBJ whole genome shotgun (WGS) entry which is preliminary data.</text>
</comment>
<proteinExistence type="predicted"/>
<organism evidence="1">
    <name type="scientific">marine sediment metagenome</name>
    <dbReference type="NCBI Taxonomy" id="412755"/>
    <lineage>
        <taxon>unclassified sequences</taxon>
        <taxon>metagenomes</taxon>
        <taxon>ecological metagenomes</taxon>
    </lineage>
</organism>
<reference evidence="1" key="1">
    <citation type="journal article" date="2015" name="Nature">
        <title>Complex archaea that bridge the gap between prokaryotes and eukaryotes.</title>
        <authorList>
            <person name="Spang A."/>
            <person name="Saw J.H."/>
            <person name="Jorgensen S.L."/>
            <person name="Zaremba-Niedzwiedzka K."/>
            <person name="Martijn J."/>
            <person name="Lind A.E."/>
            <person name="van Eijk R."/>
            <person name="Schleper C."/>
            <person name="Guy L."/>
            <person name="Ettema T.J."/>
        </authorList>
    </citation>
    <scope>NUCLEOTIDE SEQUENCE</scope>
</reference>
<dbReference type="AlphaFoldDB" id="A0A0F9ANG0"/>
<name>A0A0F9ANG0_9ZZZZ</name>
<dbReference type="PROSITE" id="PS51257">
    <property type="entry name" value="PROKAR_LIPOPROTEIN"/>
    <property type="match status" value="1"/>
</dbReference>
<evidence type="ECO:0000313" key="1">
    <source>
        <dbReference type="EMBL" id="KKK73756.1"/>
    </source>
</evidence>